<evidence type="ECO:0000256" key="8">
    <source>
        <dbReference type="ARBA" id="ARBA00023010"/>
    </source>
</evidence>
<organism evidence="16 17">
    <name type="scientific">Penicillium chermesinum</name>
    <dbReference type="NCBI Taxonomy" id="63820"/>
    <lineage>
        <taxon>Eukaryota</taxon>
        <taxon>Fungi</taxon>
        <taxon>Dikarya</taxon>
        <taxon>Ascomycota</taxon>
        <taxon>Pezizomycotina</taxon>
        <taxon>Eurotiomycetes</taxon>
        <taxon>Eurotiomycetidae</taxon>
        <taxon>Eurotiales</taxon>
        <taxon>Aspergillaceae</taxon>
        <taxon>Penicillium</taxon>
    </lineage>
</organism>
<dbReference type="InterPro" id="IPR004217">
    <property type="entry name" value="Tim10-like"/>
</dbReference>
<keyword evidence="11 14" id="KW-0143">Chaperone</keyword>
<comment type="similarity">
    <text evidence="2 14">Belongs to the small Tim family.</text>
</comment>
<evidence type="ECO:0000313" key="17">
    <source>
        <dbReference type="Proteomes" id="UP001150941"/>
    </source>
</evidence>
<keyword evidence="5 14" id="KW-0472">Membrane</keyword>
<dbReference type="OrthoDB" id="7813104at2759"/>
<comment type="subunit">
    <text evidence="13">Heterohexamer; composed of 3 copies of TIM8 and 3 copies of TIM13, named soluble 70 kDa complex. Associates with the TIM22 complex, whose core is composed of TIM22 and TIM54. Interacts with the transmembrane regions of multi-pass transmembrane proteins in transit.</text>
</comment>
<evidence type="ECO:0000256" key="3">
    <source>
        <dbReference type="ARBA" id="ARBA00022448"/>
    </source>
</evidence>
<feature type="domain" description="Tim10-like" evidence="15">
    <location>
        <begin position="23"/>
        <end position="84"/>
    </location>
</feature>
<accession>A0A9W9TI76</accession>
<evidence type="ECO:0000256" key="6">
    <source>
        <dbReference type="ARBA" id="ARBA00022833"/>
    </source>
</evidence>
<keyword evidence="6" id="KW-0862">Zinc</keyword>
<dbReference type="SUPFAM" id="SSF144122">
    <property type="entry name" value="Tim10-like"/>
    <property type="match status" value="1"/>
</dbReference>
<dbReference type="InterPro" id="IPR035427">
    <property type="entry name" value="Tim10-like_dom_sf"/>
</dbReference>
<dbReference type="EMBL" id="JAPQKS010000006">
    <property type="protein sequence ID" value="KAJ5223817.1"/>
    <property type="molecule type" value="Genomic_DNA"/>
</dbReference>
<dbReference type="AlphaFoldDB" id="A0A9W9TI76"/>
<reference evidence="16" key="1">
    <citation type="submission" date="2022-11" db="EMBL/GenBank/DDBJ databases">
        <authorList>
            <person name="Petersen C."/>
        </authorList>
    </citation>
    <scope>NUCLEOTIDE SEQUENCE</scope>
    <source>
        <strain evidence="16">IBT 19713</strain>
    </source>
</reference>
<evidence type="ECO:0000256" key="13">
    <source>
        <dbReference type="ARBA" id="ARBA00025862"/>
    </source>
</evidence>
<sequence>MSFFGSSSSTPSSSAEVKAAIIQQLQQEQAITNARALVDRINENCFEACIQTPGSSTSSAENTCLSNCMNKYISMWNTTHRTYVKRMSNEQKTNAALAGSGSGL</sequence>
<evidence type="ECO:0000256" key="10">
    <source>
        <dbReference type="ARBA" id="ARBA00023157"/>
    </source>
</evidence>
<evidence type="ECO:0000256" key="14">
    <source>
        <dbReference type="RuleBase" id="RU367043"/>
    </source>
</evidence>
<comment type="domain">
    <text evidence="14">The twin CX3C motif contains 4 conserved Cys residues that form 2 disulfide bonds in the mitochondrial intermembrane space.</text>
</comment>
<protein>
    <recommendedName>
        <fullName evidence="14">Mitochondrial import inner membrane translocase subunit</fullName>
    </recommendedName>
</protein>
<evidence type="ECO:0000259" key="15">
    <source>
        <dbReference type="Pfam" id="PF02953"/>
    </source>
</evidence>
<evidence type="ECO:0000256" key="1">
    <source>
        <dbReference type="ARBA" id="ARBA00004137"/>
    </source>
</evidence>
<name>A0A9W9TI76_9EURO</name>
<keyword evidence="8 14" id="KW-0811">Translocation</keyword>
<keyword evidence="3 14" id="KW-0813">Transport</keyword>
<evidence type="ECO:0000256" key="11">
    <source>
        <dbReference type="ARBA" id="ARBA00023186"/>
    </source>
</evidence>
<comment type="function">
    <text evidence="12">Mitochondrial intermembrane chaperone that participates in the import and insertion of some multi-pass transmembrane proteins into the mitochondrial inner membrane. Also required for the transfer of beta-barrel precursors from the TOM complex to the sorting and assembly machinery (SAM complex) of the outer membrane. Acts as a chaperone-like protein that protects the hydrophobic precursors from aggregation and guide them through the mitochondrial intermembrane space. The TIM8-TIM13 complex is non essential and only mediates the import of few proteins, while the predominant TIM9-TIM10 70 kDa complex is crucial and mediates the import of much more proteins.</text>
</comment>
<evidence type="ECO:0000256" key="9">
    <source>
        <dbReference type="ARBA" id="ARBA00023128"/>
    </source>
</evidence>
<dbReference type="GO" id="GO:0045039">
    <property type="term" value="P:protein insertion into mitochondrial inner membrane"/>
    <property type="evidence" value="ECO:0007669"/>
    <property type="project" value="UniProtKB-ARBA"/>
</dbReference>
<dbReference type="FunFam" id="1.10.287.810:FF:000001">
    <property type="entry name" value="mitochondrial import inner membrane translocase subunit TIM13"/>
    <property type="match status" value="1"/>
</dbReference>
<keyword evidence="4" id="KW-0479">Metal-binding</keyword>
<keyword evidence="7 14" id="KW-0653">Protein transport</keyword>
<evidence type="ECO:0000256" key="12">
    <source>
        <dbReference type="ARBA" id="ARBA00025151"/>
    </source>
</evidence>
<dbReference type="Proteomes" id="UP001150941">
    <property type="component" value="Unassembled WGS sequence"/>
</dbReference>
<dbReference type="RefSeq" id="XP_058328000.1">
    <property type="nucleotide sequence ID" value="XM_058477655.1"/>
</dbReference>
<evidence type="ECO:0000256" key="5">
    <source>
        <dbReference type="ARBA" id="ARBA00022792"/>
    </source>
</evidence>
<evidence type="ECO:0000313" key="16">
    <source>
        <dbReference type="EMBL" id="KAJ5223817.1"/>
    </source>
</evidence>
<comment type="caution">
    <text evidence="16">The sequence shown here is derived from an EMBL/GenBank/DDBJ whole genome shotgun (WGS) entry which is preliminary data.</text>
</comment>
<dbReference type="GO" id="GO:0046872">
    <property type="term" value="F:metal ion binding"/>
    <property type="evidence" value="ECO:0007669"/>
    <property type="project" value="UniProtKB-KW"/>
</dbReference>
<keyword evidence="9 14" id="KW-0496">Mitochondrion</keyword>
<keyword evidence="17" id="KW-1185">Reference proteome</keyword>
<dbReference type="GeneID" id="83204958"/>
<reference evidence="16" key="2">
    <citation type="journal article" date="2023" name="IMA Fungus">
        <title>Comparative genomic study of the Penicillium genus elucidates a diverse pangenome and 15 lateral gene transfer events.</title>
        <authorList>
            <person name="Petersen C."/>
            <person name="Sorensen T."/>
            <person name="Nielsen M.R."/>
            <person name="Sondergaard T.E."/>
            <person name="Sorensen J.L."/>
            <person name="Fitzpatrick D.A."/>
            <person name="Frisvad J.C."/>
            <person name="Nielsen K.L."/>
        </authorList>
    </citation>
    <scope>NUCLEOTIDE SEQUENCE</scope>
    <source>
        <strain evidence="16">IBT 19713</strain>
    </source>
</reference>
<dbReference type="GO" id="GO:0042719">
    <property type="term" value="C:mitochondrial intermembrane space chaperone complex"/>
    <property type="evidence" value="ECO:0007669"/>
    <property type="project" value="UniProtKB-ARBA"/>
</dbReference>
<dbReference type="GO" id="GO:0015031">
    <property type="term" value="P:protein transport"/>
    <property type="evidence" value="ECO:0007669"/>
    <property type="project" value="UniProtKB-KW"/>
</dbReference>
<proteinExistence type="inferred from homology"/>
<keyword evidence="10 14" id="KW-1015">Disulfide bond</keyword>
<gene>
    <name evidence="16" type="ORF">N7468_008359</name>
</gene>
<evidence type="ECO:0000256" key="2">
    <source>
        <dbReference type="ARBA" id="ARBA00006720"/>
    </source>
</evidence>
<evidence type="ECO:0000256" key="4">
    <source>
        <dbReference type="ARBA" id="ARBA00022723"/>
    </source>
</evidence>
<dbReference type="GO" id="GO:0005743">
    <property type="term" value="C:mitochondrial inner membrane"/>
    <property type="evidence" value="ECO:0007669"/>
    <property type="project" value="UniProtKB-SubCell"/>
</dbReference>
<keyword evidence="5 14" id="KW-0999">Mitochondrion inner membrane</keyword>
<dbReference type="Gene3D" id="1.10.287.810">
    <property type="entry name" value="Mitochondrial import inner membrane translocase subunit tim13 like domains"/>
    <property type="match status" value="1"/>
</dbReference>
<comment type="subcellular location">
    <subcellularLocation>
        <location evidence="1 14">Mitochondrion inner membrane</location>
        <topology evidence="1 14">Peripheral membrane protein</topology>
        <orientation evidence="1 14">Intermembrane side</orientation>
    </subcellularLocation>
</comment>
<evidence type="ECO:0000256" key="7">
    <source>
        <dbReference type="ARBA" id="ARBA00022927"/>
    </source>
</evidence>
<dbReference type="Pfam" id="PF02953">
    <property type="entry name" value="zf-Tim10_DDP"/>
    <property type="match status" value="1"/>
</dbReference>